<evidence type="ECO:0000256" key="6">
    <source>
        <dbReference type="ARBA" id="ARBA00023157"/>
    </source>
</evidence>
<dbReference type="Pfam" id="PF07992">
    <property type="entry name" value="Pyr_redox_2"/>
    <property type="match status" value="1"/>
</dbReference>
<dbReference type="PANTHER" id="PTHR43014:SF2">
    <property type="entry name" value="MERCURIC REDUCTASE"/>
    <property type="match status" value="1"/>
</dbReference>
<dbReference type="SUPFAM" id="SSF55424">
    <property type="entry name" value="FAD/NAD-linked reductases, dimerisation (C-terminal) domain"/>
    <property type="match status" value="1"/>
</dbReference>
<keyword evidence="14" id="KW-1185">Reference proteome</keyword>
<dbReference type="InterPro" id="IPR016156">
    <property type="entry name" value="FAD/NAD-linked_Rdtase_dimer_sf"/>
</dbReference>
<evidence type="ECO:0000259" key="12">
    <source>
        <dbReference type="Pfam" id="PF07992"/>
    </source>
</evidence>
<feature type="domain" description="Pyridine nucleotide-disulphide oxidoreductase dimerisation" evidence="11">
    <location>
        <begin position="351"/>
        <end position="454"/>
    </location>
</feature>
<dbReference type="PIRSF" id="PIRSF000350">
    <property type="entry name" value="Mercury_reductase_MerA"/>
    <property type="match status" value="1"/>
</dbReference>
<dbReference type="InterPro" id="IPR023753">
    <property type="entry name" value="FAD/NAD-binding_dom"/>
</dbReference>
<dbReference type="Gene3D" id="3.30.390.30">
    <property type="match status" value="1"/>
</dbReference>
<dbReference type="Pfam" id="PF02852">
    <property type="entry name" value="Pyr_redox_dim"/>
    <property type="match status" value="1"/>
</dbReference>
<dbReference type="InterPro" id="IPR001100">
    <property type="entry name" value="Pyr_nuc-diS_OxRdtase"/>
</dbReference>
<dbReference type="PRINTS" id="PR00411">
    <property type="entry name" value="PNDRDTASEI"/>
</dbReference>
<keyword evidence="3 8" id="KW-0274">FAD</keyword>
<dbReference type="GO" id="GO:0050660">
    <property type="term" value="F:flavin adenine dinucleotide binding"/>
    <property type="evidence" value="ECO:0007669"/>
    <property type="project" value="TreeGrafter"/>
</dbReference>
<feature type="binding site" evidence="8">
    <location>
        <position position="210"/>
    </location>
    <ligand>
        <name>NAD(+)</name>
        <dbReference type="ChEBI" id="CHEBI:57540"/>
    </ligand>
</feature>
<dbReference type="AlphaFoldDB" id="A0A852VZS5"/>
<keyword evidence="6" id="KW-1015">Disulfide bond</keyword>
<keyword evidence="8" id="KW-0547">Nucleotide-binding</keyword>
<dbReference type="PRINTS" id="PR00368">
    <property type="entry name" value="FADPNR"/>
</dbReference>
<dbReference type="RefSeq" id="WP_185991953.1">
    <property type="nucleotide sequence ID" value="NZ_JACCAE010000001.1"/>
</dbReference>
<dbReference type="Gene3D" id="3.50.50.60">
    <property type="entry name" value="FAD/NAD(P)-binding domain"/>
    <property type="match status" value="2"/>
</dbReference>
<keyword evidence="13" id="KW-0670">Pyruvate</keyword>
<evidence type="ECO:0000256" key="1">
    <source>
        <dbReference type="ARBA" id="ARBA00007532"/>
    </source>
</evidence>
<protein>
    <submittedName>
        <fullName evidence="13">Pyruvate/2-oxoglutarate dehydrogenase complex dihydrolipoamide dehydrogenase (E3) component</fullName>
    </submittedName>
</protein>
<dbReference type="Proteomes" id="UP000554054">
    <property type="component" value="Unassembled WGS sequence"/>
</dbReference>
<evidence type="ECO:0000256" key="10">
    <source>
        <dbReference type="RuleBase" id="RU003691"/>
    </source>
</evidence>
<evidence type="ECO:0000256" key="2">
    <source>
        <dbReference type="ARBA" id="ARBA00022630"/>
    </source>
</evidence>
<dbReference type="InterPro" id="IPR012999">
    <property type="entry name" value="Pyr_OxRdtase_I_AS"/>
</dbReference>
<comment type="cofactor">
    <cofactor evidence="8">
        <name>FAD</name>
        <dbReference type="ChEBI" id="CHEBI:57692"/>
    </cofactor>
    <text evidence="8">Binds 1 FAD per subunit.</text>
</comment>
<evidence type="ECO:0000256" key="4">
    <source>
        <dbReference type="ARBA" id="ARBA00022857"/>
    </source>
</evidence>
<feature type="binding site" evidence="8">
    <location>
        <position position="62"/>
    </location>
    <ligand>
        <name>FAD</name>
        <dbReference type="ChEBI" id="CHEBI:57692"/>
    </ligand>
</feature>
<comment type="similarity">
    <text evidence="1 10">Belongs to the class-I pyridine nucleotide-disulfide oxidoreductase family.</text>
</comment>
<dbReference type="GO" id="GO:0003955">
    <property type="term" value="F:NAD(P)H dehydrogenase (quinone) activity"/>
    <property type="evidence" value="ECO:0007669"/>
    <property type="project" value="TreeGrafter"/>
</dbReference>
<keyword evidence="2 10" id="KW-0285">Flavoprotein</keyword>
<feature type="disulfide bond" description="Redox-active" evidence="9">
    <location>
        <begin position="53"/>
        <end position="58"/>
    </location>
</feature>
<comment type="caution">
    <text evidence="13">The sequence shown here is derived from an EMBL/GenBank/DDBJ whole genome shotgun (WGS) entry which is preliminary data.</text>
</comment>
<name>A0A852VZS5_9MICO</name>
<evidence type="ECO:0000256" key="9">
    <source>
        <dbReference type="PIRSR" id="PIRSR000350-4"/>
    </source>
</evidence>
<dbReference type="InterPro" id="IPR004099">
    <property type="entry name" value="Pyr_nucl-diS_OxRdtase_dimer"/>
</dbReference>
<sequence>MNAGRTKTAPADDDLWDLLVVGGGTAGIVGAKTAAHLGARVLLVEQERTGGDCLWTGCVPSKALLAAASVAASARTAHRFGVGVGEISVDFTQVMRHVRAAIDHIAPVDSIEALEESSVAVTEGTAHFTTADSAEIDGTRVRFRQALVATGAAPALPRIPGLADVGYLTSETVWDLDELPADLVVLGGGSIGCELGQAFARLGSRVSVVEGAPSILPREDPRAAEALARALVDDGVELHTGSGVEAIEATTGGAGVLRLGNGRQVPFTRLLVAVGRTPRTVDLGLDAAGVEVDDRGFVVVDELLRTTNHHIWAAGDLTGHPQFTHTAGVHASLAASNAIVGVRRKVNLAAVPRVTFTDPEVAAVGLASDTRLPGLHCVEWSHSHVDRAVAEAAVDGTTRLVVGKRGRILGATVVGPRAGETLGELTLAITRGLTTRDLTGVIHPYPTYNDGPWNAAVSDVRDQLARPTARRALGVLVRTRRWRLRRAA</sequence>
<reference evidence="13 14" key="1">
    <citation type="submission" date="2020-07" db="EMBL/GenBank/DDBJ databases">
        <title>Sequencing the genomes of 1000 actinobacteria strains.</title>
        <authorList>
            <person name="Klenk H.-P."/>
        </authorList>
    </citation>
    <scope>NUCLEOTIDE SEQUENCE [LARGE SCALE GENOMIC DNA]</scope>
    <source>
        <strain evidence="13 14">DSM 26154</strain>
    </source>
</reference>
<proteinExistence type="inferred from homology"/>
<dbReference type="SUPFAM" id="SSF51905">
    <property type="entry name" value="FAD/NAD(P)-binding domain"/>
    <property type="match status" value="1"/>
</dbReference>
<feature type="binding site" evidence="8">
    <location>
        <begin position="187"/>
        <end position="194"/>
    </location>
    <ligand>
        <name>NAD(+)</name>
        <dbReference type="ChEBI" id="CHEBI:57540"/>
    </ligand>
</feature>
<evidence type="ECO:0000313" key="14">
    <source>
        <dbReference type="Proteomes" id="UP000554054"/>
    </source>
</evidence>
<keyword evidence="7 10" id="KW-0676">Redox-active center</keyword>
<dbReference type="PROSITE" id="PS00076">
    <property type="entry name" value="PYRIDINE_REDOX_1"/>
    <property type="match status" value="1"/>
</dbReference>
<gene>
    <name evidence="13" type="ORF">BJY20_002617</name>
</gene>
<dbReference type="GO" id="GO:0016668">
    <property type="term" value="F:oxidoreductase activity, acting on a sulfur group of donors, NAD(P) as acceptor"/>
    <property type="evidence" value="ECO:0007669"/>
    <property type="project" value="InterPro"/>
</dbReference>
<keyword evidence="8" id="KW-0520">NAD</keyword>
<feature type="binding site" evidence="8">
    <location>
        <position position="316"/>
    </location>
    <ligand>
        <name>FAD</name>
        <dbReference type="ChEBI" id="CHEBI:57692"/>
    </ligand>
</feature>
<evidence type="ECO:0000259" key="11">
    <source>
        <dbReference type="Pfam" id="PF02852"/>
    </source>
</evidence>
<keyword evidence="4" id="KW-0521">NADP</keyword>
<evidence type="ECO:0000256" key="7">
    <source>
        <dbReference type="ARBA" id="ARBA00023284"/>
    </source>
</evidence>
<organism evidence="13 14">
    <name type="scientific">Janibacter cremeus</name>
    <dbReference type="NCBI Taxonomy" id="1285192"/>
    <lineage>
        <taxon>Bacteria</taxon>
        <taxon>Bacillati</taxon>
        <taxon>Actinomycetota</taxon>
        <taxon>Actinomycetes</taxon>
        <taxon>Micrococcales</taxon>
        <taxon>Intrasporangiaceae</taxon>
        <taxon>Janibacter</taxon>
    </lineage>
</organism>
<dbReference type="EMBL" id="JACCAE010000001">
    <property type="protein sequence ID" value="NYF99225.1"/>
    <property type="molecule type" value="Genomic_DNA"/>
</dbReference>
<dbReference type="PANTHER" id="PTHR43014">
    <property type="entry name" value="MERCURIC REDUCTASE"/>
    <property type="match status" value="1"/>
</dbReference>
<evidence type="ECO:0000256" key="3">
    <source>
        <dbReference type="ARBA" id="ARBA00022827"/>
    </source>
</evidence>
<evidence type="ECO:0000256" key="8">
    <source>
        <dbReference type="PIRSR" id="PIRSR000350-3"/>
    </source>
</evidence>
<evidence type="ECO:0000313" key="13">
    <source>
        <dbReference type="EMBL" id="NYF99225.1"/>
    </source>
</evidence>
<accession>A0A852VZS5</accession>
<keyword evidence="5 10" id="KW-0560">Oxidoreductase</keyword>
<evidence type="ECO:0000256" key="5">
    <source>
        <dbReference type="ARBA" id="ARBA00023002"/>
    </source>
</evidence>
<dbReference type="InterPro" id="IPR036188">
    <property type="entry name" value="FAD/NAD-bd_sf"/>
</dbReference>
<feature type="domain" description="FAD/NAD(P)-binding" evidence="12">
    <location>
        <begin position="17"/>
        <end position="328"/>
    </location>
</feature>
<feature type="binding site" evidence="8">
    <location>
        <position position="275"/>
    </location>
    <ligand>
        <name>NAD(+)</name>
        <dbReference type="ChEBI" id="CHEBI:57540"/>
    </ligand>
</feature>